<dbReference type="KEGG" id="hch:HCH_04103"/>
<dbReference type="STRING" id="349521.HCH_04103"/>
<protein>
    <recommendedName>
        <fullName evidence="3">Cytoplasmic protein</fullName>
    </recommendedName>
</protein>
<evidence type="ECO:0000313" key="1">
    <source>
        <dbReference type="EMBL" id="ABC30814.1"/>
    </source>
</evidence>
<evidence type="ECO:0000313" key="2">
    <source>
        <dbReference type="Proteomes" id="UP000000238"/>
    </source>
</evidence>
<organism evidence="1 2">
    <name type="scientific">Hahella chejuensis (strain KCTC 2396)</name>
    <dbReference type="NCBI Taxonomy" id="349521"/>
    <lineage>
        <taxon>Bacteria</taxon>
        <taxon>Pseudomonadati</taxon>
        <taxon>Pseudomonadota</taxon>
        <taxon>Gammaproteobacteria</taxon>
        <taxon>Oceanospirillales</taxon>
        <taxon>Hahellaceae</taxon>
        <taxon>Hahella</taxon>
    </lineage>
</organism>
<gene>
    <name evidence="1" type="ordered locus">HCH_04103</name>
</gene>
<dbReference type="eggNOG" id="COG2310">
    <property type="taxonomic scope" value="Bacteria"/>
</dbReference>
<dbReference type="EMBL" id="CP000155">
    <property type="protein sequence ID" value="ABC30814.1"/>
    <property type="molecule type" value="Genomic_DNA"/>
</dbReference>
<sequence length="712" mass="79029">MTPKTPAPTIPHLSIEEVAIRKKQALYFSSEAVGSSTAPADQAAQLQVEAMCLGFVFSDNALQALAARPEQREEIFLILQKLVGADKVWRPMYPNFPSQVFNASDCELFFNALAHYRTQGQWLPEYIVNERMPVFEKVKLKPIGLDTDDGLLKLFHDLLAANGSLAPVDKACLRTLLEYFDESLLLPRTPDKIPFKETLCQLAADAYALDKRALASIGVSNATDVLRIATHLSGGDISLATNTRFKLSKAQRKWLVGLLEPVVNEADLRRHKGKWKRLFHCLHIGTFASAPKTNVLAARLREDQLQGDNRHVEAALEAGEANILVRLLSRKPGEFARRLDHLLRRFSLDIAKGILEAFLQKVDAVDTRVLVQLLGHFAYRLQARDDGSAHGEMGPARARIFLPKGQIAKAKVLHAAVPEIDAALLHRLQNAIRDELTKRFARLPPLGKVWIDPALRNCPTPLQMRSASEGLKIVPRGARLEMGDKNTLRFFLHWVGHDLDLSASFLTEDLKYHSSIAYYALRGKAAEVGYRAAHSGDIVEAPEPDGACEFIDIDLGSISDPTIRYIGMDVRVYSGPSFPQQQANAGWMMREGVGEGGKVFDATTVEQRIAISASTRTCLAAFFDIKQREVIWLDLMGSSESLHHGNNVVNNASNIEQMLLAALNFRQLSLYELLSLHVQARGVMHAGAAGADTVFGRDMVFQYEQVLAHFLQ</sequence>
<dbReference type="HOGENOM" id="CLU_016726_0_0_6"/>
<name>Q2SEW0_HAHCH</name>
<accession>Q2SEW0</accession>
<dbReference type="AlphaFoldDB" id="Q2SEW0"/>
<evidence type="ECO:0008006" key="3">
    <source>
        <dbReference type="Google" id="ProtNLM"/>
    </source>
</evidence>
<reference evidence="1 2" key="1">
    <citation type="journal article" date="2005" name="Nucleic Acids Res.">
        <title>Genomic blueprint of Hahella chejuensis, a marine microbe producing an algicidal agent.</title>
        <authorList>
            <person name="Jeong H."/>
            <person name="Yim J.H."/>
            <person name="Lee C."/>
            <person name="Choi S.-H."/>
            <person name="Park Y.K."/>
            <person name="Yoon S.H."/>
            <person name="Hur C.-G."/>
            <person name="Kang H.-Y."/>
            <person name="Kim D."/>
            <person name="Lee H.H."/>
            <person name="Park K.H."/>
            <person name="Park S.-H."/>
            <person name="Park H.-S."/>
            <person name="Lee H.K."/>
            <person name="Oh T.K."/>
            <person name="Kim J.F."/>
        </authorList>
    </citation>
    <scope>NUCLEOTIDE SEQUENCE [LARGE SCALE GENOMIC DNA]</scope>
    <source>
        <strain evidence="1 2">KCTC 2396</strain>
    </source>
</reference>
<dbReference type="RefSeq" id="WP_011397881.1">
    <property type="nucleotide sequence ID" value="NC_007645.1"/>
</dbReference>
<proteinExistence type="predicted"/>
<dbReference type="Proteomes" id="UP000000238">
    <property type="component" value="Chromosome"/>
</dbReference>
<dbReference type="OrthoDB" id="415622at2"/>
<keyword evidence="2" id="KW-1185">Reference proteome</keyword>